<keyword evidence="3" id="KW-1185">Reference proteome</keyword>
<feature type="transmembrane region" description="Helical" evidence="1">
    <location>
        <begin position="12"/>
        <end position="31"/>
    </location>
</feature>
<evidence type="ECO:0000313" key="2">
    <source>
        <dbReference type="EMBL" id="GAA0454761.1"/>
    </source>
</evidence>
<gene>
    <name evidence="2" type="ORF">GCM10009544_16890</name>
</gene>
<organism evidence="2 3">
    <name type="scientific">Streptomyces stramineus</name>
    <dbReference type="NCBI Taxonomy" id="173861"/>
    <lineage>
        <taxon>Bacteria</taxon>
        <taxon>Bacillati</taxon>
        <taxon>Actinomycetota</taxon>
        <taxon>Actinomycetes</taxon>
        <taxon>Kitasatosporales</taxon>
        <taxon>Streptomycetaceae</taxon>
        <taxon>Streptomyces</taxon>
    </lineage>
</organism>
<sequence length="230" mass="24886">MVVFLTIGIQPRAFRLSVLFLASGVVAGVVIRLPASWRTRTGLIATSFLAAIGVLPILAENPDPASNPPGAKTRINASYLAGLIRKGPFTEPLPGGMWVKGFEDVQIGDAGPRVDAVALELDWPPEYDPFRDYDGPNAHIEIYRSPSDAAKHADERITVLKKQYNGPVHGSRDGYFLFGNHETLAGGTRGHVYVEAYSFPDSNGHRPLATGTVNAMLNYAEKMGKIATEK</sequence>
<keyword evidence="1" id="KW-0812">Transmembrane</keyword>
<dbReference type="EMBL" id="BAAAHB010000012">
    <property type="protein sequence ID" value="GAA0454761.1"/>
    <property type="molecule type" value="Genomic_DNA"/>
</dbReference>
<protein>
    <submittedName>
        <fullName evidence="2">Uncharacterized protein</fullName>
    </submittedName>
</protein>
<proteinExistence type="predicted"/>
<reference evidence="2 3" key="1">
    <citation type="journal article" date="2019" name="Int. J. Syst. Evol. Microbiol.">
        <title>The Global Catalogue of Microorganisms (GCM) 10K type strain sequencing project: providing services to taxonomists for standard genome sequencing and annotation.</title>
        <authorList>
            <consortium name="The Broad Institute Genomics Platform"/>
            <consortium name="The Broad Institute Genome Sequencing Center for Infectious Disease"/>
            <person name="Wu L."/>
            <person name="Ma J."/>
        </authorList>
    </citation>
    <scope>NUCLEOTIDE SEQUENCE [LARGE SCALE GENOMIC DNA]</scope>
    <source>
        <strain evidence="2 3">JCM 10649</strain>
    </source>
</reference>
<evidence type="ECO:0000256" key="1">
    <source>
        <dbReference type="SAM" id="Phobius"/>
    </source>
</evidence>
<keyword evidence="1" id="KW-0472">Membrane</keyword>
<evidence type="ECO:0000313" key="3">
    <source>
        <dbReference type="Proteomes" id="UP001499895"/>
    </source>
</evidence>
<dbReference type="RefSeq" id="WP_344088146.1">
    <property type="nucleotide sequence ID" value="NZ_BAAAHB010000012.1"/>
</dbReference>
<keyword evidence="1" id="KW-1133">Transmembrane helix</keyword>
<comment type="caution">
    <text evidence="2">The sequence shown here is derived from an EMBL/GenBank/DDBJ whole genome shotgun (WGS) entry which is preliminary data.</text>
</comment>
<dbReference type="Proteomes" id="UP001499895">
    <property type="component" value="Unassembled WGS sequence"/>
</dbReference>
<name>A0ABN0ZPJ1_9ACTN</name>
<accession>A0ABN0ZPJ1</accession>